<dbReference type="RefSeq" id="WP_086973113.1">
    <property type="nucleotide sequence ID" value="NZ_FCOJ02000067.1"/>
</dbReference>
<sequence>MKRSILLFAVFALSTGVIAQEVLDNYGPFNLDGGKVACKSDSGDEIKKTQWYEAPQDRYFKDFQVSTISGVSYHGDASCAVSQKLEKKVSLKLANGLLVDVRVPYKYEVLAHADCGSGTAATAVHLAKGDHINVECNVQGTLAKYEK</sequence>
<gene>
    <name evidence="2" type="ORF">AWB82_06179</name>
</gene>
<dbReference type="OrthoDB" id="10004421at2"/>
<proteinExistence type="predicted"/>
<protein>
    <recommendedName>
        <fullName evidence="4">Lipoprotein</fullName>
    </recommendedName>
</protein>
<accession>A0A158D321</accession>
<keyword evidence="3" id="KW-1185">Reference proteome</keyword>
<dbReference type="EMBL" id="FCOJ02000067">
    <property type="protein sequence ID" value="SAK88636.1"/>
    <property type="molecule type" value="Genomic_DNA"/>
</dbReference>
<comment type="caution">
    <text evidence="2">The sequence shown here is derived from an EMBL/GenBank/DDBJ whole genome shotgun (WGS) entry which is preliminary data.</text>
</comment>
<dbReference type="STRING" id="1777143.AWB82_06179"/>
<dbReference type="AlphaFoldDB" id="A0A158D321"/>
<evidence type="ECO:0000313" key="2">
    <source>
        <dbReference type="EMBL" id="SAK88636.1"/>
    </source>
</evidence>
<dbReference type="Proteomes" id="UP000054596">
    <property type="component" value="Unassembled WGS sequence"/>
</dbReference>
<feature type="chain" id="PRO_5007623696" description="Lipoprotein" evidence="1">
    <location>
        <begin position="20"/>
        <end position="147"/>
    </location>
</feature>
<reference evidence="2" key="1">
    <citation type="submission" date="2016-01" db="EMBL/GenBank/DDBJ databases">
        <authorList>
            <person name="Peeters C."/>
        </authorList>
    </citation>
    <scope>NUCLEOTIDE SEQUENCE [LARGE SCALE GENOMIC DNA]</scope>
    <source>
        <strain evidence="2">LMG 29325</strain>
    </source>
</reference>
<keyword evidence="1" id="KW-0732">Signal</keyword>
<evidence type="ECO:0000313" key="3">
    <source>
        <dbReference type="Proteomes" id="UP000054596"/>
    </source>
</evidence>
<name>A0A158D321_9BURK</name>
<feature type="signal peptide" evidence="1">
    <location>
        <begin position="1"/>
        <end position="19"/>
    </location>
</feature>
<organism evidence="2 3">
    <name type="scientific">Caballeronia glebae</name>
    <dbReference type="NCBI Taxonomy" id="1777143"/>
    <lineage>
        <taxon>Bacteria</taxon>
        <taxon>Pseudomonadati</taxon>
        <taxon>Pseudomonadota</taxon>
        <taxon>Betaproteobacteria</taxon>
        <taxon>Burkholderiales</taxon>
        <taxon>Burkholderiaceae</taxon>
        <taxon>Caballeronia</taxon>
    </lineage>
</organism>
<evidence type="ECO:0008006" key="4">
    <source>
        <dbReference type="Google" id="ProtNLM"/>
    </source>
</evidence>
<evidence type="ECO:0000256" key="1">
    <source>
        <dbReference type="SAM" id="SignalP"/>
    </source>
</evidence>